<dbReference type="Proteomes" id="UP000680750">
    <property type="component" value="Chromosome"/>
</dbReference>
<keyword evidence="3" id="KW-1185">Reference proteome</keyword>
<organism evidence="2 3">
    <name type="scientific">Actinocatenispora sera</name>
    <dbReference type="NCBI Taxonomy" id="390989"/>
    <lineage>
        <taxon>Bacteria</taxon>
        <taxon>Bacillati</taxon>
        <taxon>Actinomycetota</taxon>
        <taxon>Actinomycetes</taxon>
        <taxon>Micromonosporales</taxon>
        <taxon>Micromonosporaceae</taxon>
        <taxon>Actinocatenispora</taxon>
    </lineage>
</organism>
<proteinExistence type="predicted"/>
<protein>
    <submittedName>
        <fullName evidence="2">Uncharacterized protein</fullName>
    </submittedName>
</protein>
<gene>
    <name evidence="2" type="ORF">Asera_09130</name>
</gene>
<dbReference type="EMBL" id="AP023354">
    <property type="protein sequence ID" value="BCJ26805.1"/>
    <property type="molecule type" value="Genomic_DNA"/>
</dbReference>
<feature type="transmembrane region" description="Helical" evidence="1">
    <location>
        <begin position="126"/>
        <end position="146"/>
    </location>
</feature>
<evidence type="ECO:0000313" key="3">
    <source>
        <dbReference type="Proteomes" id="UP000680750"/>
    </source>
</evidence>
<keyword evidence="1" id="KW-0472">Membrane</keyword>
<dbReference type="AlphaFoldDB" id="A0A810KVV3"/>
<feature type="transmembrane region" description="Helical" evidence="1">
    <location>
        <begin position="166"/>
        <end position="185"/>
    </location>
</feature>
<evidence type="ECO:0000256" key="1">
    <source>
        <dbReference type="SAM" id="Phobius"/>
    </source>
</evidence>
<dbReference type="KEGG" id="aser:Asera_09130"/>
<dbReference type="RefSeq" id="WP_030448422.1">
    <property type="nucleotide sequence ID" value="NZ_AP023354.1"/>
</dbReference>
<keyword evidence="1" id="KW-0812">Transmembrane</keyword>
<name>A0A810KVV3_9ACTN</name>
<evidence type="ECO:0000313" key="2">
    <source>
        <dbReference type="EMBL" id="BCJ26805.1"/>
    </source>
</evidence>
<feature type="transmembrane region" description="Helical" evidence="1">
    <location>
        <begin position="197"/>
        <end position="217"/>
    </location>
</feature>
<feature type="transmembrane region" description="Helical" evidence="1">
    <location>
        <begin position="95"/>
        <end position="114"/>
    </location>
</feature>
<keyword evidence="1" id="KW-1133">Transmembrane helix</keyword>
<sequence length="257" mass="26633">MSAATLLARLYPPAVRERWGVDISREVSAAGIRSWPDTLAGAVRLWLHPSDWGENRSGQTRRVLTVMLFAVVAATVLALRAVTPSAALTADVAHPATSLWLAPLLAGVALGAPLPRLRPASLRQLSIVAVRTLAAPTAAVGILLTVAWSGVAEHVTGPADLALVGYYWATLAFLAVRCCTLVGRISTATVLPSTRRLSAALLLFGLGLAMAAGQNLLADARTGLHPSGLAATAVLAALAATAVIAGHDLHRGERTPH</sequence>
<reference evidence="2" key="1">
    <citation type="submission" date="2020-08" db="EMBL/GenBank/DDBJ databases">
        <title>Whole genome shotgun sequence of Actinocatenispora sera NBRC 101916.</title>
        <authorList>
            <person name="Komaki H."/>
            <person name="Tamura T."/>
        </authorList>
    </citation>
    <scope>NUCLEOTIDE SEQUENCE</scope>
    <source>
        <strain evidence="2">NBRC 101916</strain>
    </source>
</reference>
<accession>A0A810KVV3</accession>
<feature type="transmembrane region" description="Helical" evidence="1">
    <location>
        <begin position="63"/>
        <end position="83"/>
    </location>
</feature>
<feature type="transmembrane region" description="Helical" evidence="1">
    <location>
        <begin position="229"/>
        <end position="249"/>
    </location>
</feature>